<dbReference type="RefSeq" id="WP_306072531.1">
    <property type="nucleotide sequence ID" value="NZ_CP120988.1"/>
</dbReference>
<protein>
    <submittedName>
        <fullName evidence="5">HAD-IB family hydrolase</fullName>
    </submittedName>
</protein>
<dbReference type="InterPro" id="IPR036412">
    <property type="entry name" value="HAD-like_sf"/>
</dbReference>
<dbReference type="EMBL" id="CP120988">
    <property type="protein sequence ID" value="WLQ54005.1"/>
    <property type="molecule type" value="Genomic_DNA"/>
</dbReference>
<dbReference type="NCBIfam" id="TIGR01490">
    <property type="entry name" value="HAD-SF-IB-hyp1"/>
    <property type="match status" value="1"/>
</dbReference>
<evidence type="ECO:0000256" key="1">
    <source>
        <dbReference type="ARBA" id="ARBA00009184"/>
    </source>
</evidence>
<evidence type="ECO:0000313" key="5">
    <source>
        <dbReference type="EMBL" id="WLQ54005.1"/>
    </source>
</evidence>
<reference evidence="5 6" key="1">
    <citation type="submission" date="2023-03" db="EMBL/GenBank/DDBJ databases">
        <title>Isolation and description of six Streptomyces strains from soil environments, able to metabolize different microbial glucans.</title>
        <authorList>
            <person name="Widen T."/>
            <person name="Larsbrink J."/>
        </authorList>
    </citation>
    <scope>NUCLEOTIDE SEQUENCE [LARGE SCALE GENOMIC DNA]</scope>
    <source>
        <strain evidence="5 6">Alt2</strain>
    </source>
</reference>
<comment type="similarity">
    <text evidence="1">Belongs to the HAD-like hydrolase superfamily. SerB family.</text>
</comment>
<organism evidence="5 6">
    <name type="scientific">Streptomyces poriferorum</name>
    <dbReference type="NCBI Taxonomy" id="2798799"/>
    <lineage>
        <taxon>Bacteria</taxon>
        <taxon>Bacillati</taxon>
        <taxon>Actinomycetota</taxon>
        <taxon>Actinomycetes</taxon>
        <taxon>Kitasatosporales</taxon>
        <taxon>Streptomycetaceae</taxon>
        <taxon>Streptomyces</taxon>
    </lineage>
</organism>
<dbReference type="InterPro" id="IPR023214">
    <property type="entry name" value="HAD_sf"/>
</dbReference>
<dbReference type="GO" id="GO:0016787">
    <property type="term" value="F:hydrolase activity"/>
    <property type="evidence" value="ECO:0007669"/>
    <property type="project" value="UniProtKB-KW"/>
</dbReference>
<dbReference type="PANTHER" id="PTHR43344">
    <property type="entry name" value="PHOSPHOSERINE PHOSPHATASE"/>
    <property type="match status" value="1"/>
</dbReference>
<dbReference type="Proteomes" id="UP001235744">
    <property type="component" value="Chromosome"/>
</dbReference>
<dbReference type="Gene3D" id="3.40.50.1000">
    <property type="entry name" value="HAD superfamily/HAD-like"/>
    <property type="match status" value="1"/>
</dbReference>
<dbReference type="InterPro" id="IPR006385">
    <property type="entry name" value="HAD_hydro_SerB1"/>
</dbReference>
<sequence length="237" mass="25647">MMNPTRRTSRTAAFFDVDGTLVDTTTMFDFLSHHLDVRGRSEEYRVLRDRLGAMALAGADRIRRCRAYYEIYAGVPVSALAEEGARWFEHSASQPGFFIESALAACRAHVAAGDLVVLVSGSFSACLDPIAEYLGGDVLLCSRPEARAGVLTGAIDTPMIGAAKAAAVRHLAGRRGLDLEQSYAYGDHISDALYMELVGHPVVVGGDTEMAGHAARHGWRRLAEGPQPDLLTDRIRS</sequence>
<gene>
    <name evidence="5" type="ORF">P8A19_00380</name>
</gene>
<keyword evidence="2" id="KW-0479">Metal-binding</keyword>
<keyword evidence="6" id="KW-1185">Reference proteome</keyword>
<name>A0ABY9IFN8_9ACTN</name>
<evidence type="ECO:0000256" key="4">
    <source>
        <dbReference type="ARBA" id="ARBA00022842"/>
    </source>
</evidence>
<dbReference type="CDD" id="cd02612">
    <property type="entry name" value="HAD_PGPPase"/>
    <property type="match status" value="1"/>
</dbReference>
<keyword evidence="3 5" id="KW-0378">Hydrolase</keyword>
<dbReference type="PANTHER" id="PTHR43344:SF13">
    <property type="entry name" value="PHOSPHATASE RV3661-RELATED"/>
    <property type="match status" value="1"/>
</dbReference>
<evidence type="ECO:0000256" key="2">
    <source>
        <dbReference type="ARBA" id="ARBA00022723"/>
    </source>
</evidence>
<evidence type="ECO:0000256" key="3">
    <source>
        <dbReference type="ARBA" id="ARBA00022801"/>
    </source>
</evidence>
<dbReference type="NCBIfam" id="TIGR01488">
    <property type="entry name" value="HAD-SF-IB"/>
    <property type="match status" value="1"/>
</dbReference>
<proteinExistence type="inferred from homology"/>
<dbReference type="SUPFAM" id="SSF56784">
    <property type="entry name" value="HAD-like"/>
    <property type="match status" value="1"/>
</dbReference>
<keyword evidence="4" id="KW-0460">Magnesium</keyword>
<dbReference type="Pfam" id="PF12710">
    <property type="entry name" value="HAD"/>
    <property type="match status" value="1"/>
</dbReference>
<evidence type="ECO:0000313" key="6">
    <source>
        <dbReference type="Proteomes" id="UP001235744"/>
    </source>
</evidence>
<dbReference type="Gene3D" id="1.20.1440.100">
    <property type="entry name" value="SG protein - dephosphorylation function"/>
    <property type="match status" value="1"/>
</dbReference>
<dbReference type="InterPro" id="IPR050582">
    <property type="entry name" value="HAD-like_SerB"/>
</dbReference>
<accession>A0ABY9IFN8</accession>